<evidence type="ECO:0000256" key="4">
    <source>
        <dbReference type="ARBA" id="ARBA00022598"/>
    </source>
</evidence>
<dbReference type="SUPFAM" id="SSF101353">
    <property type="entry name" value="Putative anticodon-binding domain of alanyl-tRNA synthetase (AlaRS)"/>
    <property type="match status" value="1"/>
</dbReference>
<protein>
    <recommendedName>
        <fullName evidence="2">alanine--tRNA ligase</fullName>
        <ecNumber evidence="2">6.1.1.7</ecNumber>
    </recommendedName>
</protein>
<evidence type="ECO:0000256" key="9">
    <source>
        <dbReference type="ARBA" id="ARBA00023146"/>
    </source>
</evidence>
<dbReference type="PANTHER" id="PTHR11777:SF9">
    <property type="entry name" value="ALANINE--TRNA LIGASE, CYTOPLASMIC"/>
    <property type="match status" value="1"/>
</dbReference>
<proteinExistence type="inferred from homology"/>
<evidence type="ECO:0000256" key="6">
    <source>
        <dbReference type="ARBA" id="ARBA00022840"/>
    </source>
</evidence>
<dbReference type="GO" id="GO:0005737">
    <property type="term" value="C:cytoplasm"/>
    <property type="evidence" value="ECO:0007669"/>
    <property type="project" value="InterPro"/>
</dbReference>
<dbReference type="GO" id="GO:0004813">
    <property type="term" value="F:alanine-tRNA ligase activity"/>
    <property type="evidence" value="ECO:0007669"/>
    <property type="project" value="UniProtKB-EC"/>
</dbReference>
<dbReference type="InterPro" id="IPR012947">
    <property type="entry name" value="tRNA_SAD"/>
</dbReference>
<comment type="similarity">
    <text evidence="1">Belongs to the class-II aminoacyl-tRNA synthetase family.</text>
</comment>
<dbReference type="GO" id="GO:0002161">
    <property type="term" value="F:aminoacyl-tRNA deacylase activity"/>
    <property type="evidence" value="ECO:0007669"/>
    <property type="project" value="TreeGrafter"/>
</dbReference>
<dbReference type="InterPro" id="IPR018163">
    <property type="entry name" value="Thr/Ala-tRNA-synth_IIc_edit"/>
</dbReference>
<keyword evidence="6" id="KW-0067">ATP-binding</keyword>
<keyword evidence="4 11" id="KW-0436">Ligase</keyword>
<dbReference type="FunFam" id="3.30.980.10:FF:000004">
    <property type="entry name" value="Alanine--tRNA ligase, cytoplasmic"/>
    <property type="match status" value="1"/>
</dbReference>
<dbReference type="GO" id="GO:0005524">
    <property type="term" value="F:ATP binding"/>
    <property type="evidence" value="ECO:0007669"/>
    <property type="project" value="UniProtKB-KW"/>
</dbReference>
<dbReference type="Gene3D" id="3.30.980.10">
    <property type="entry name" value="Threonyl-trna Synthetase, Chain A, domain 2"/>
    <property type="match status" value="1"/>
</dbReference>
<dbReference type="Pfam" id="PF07973">
    <property type="entry name" value="tRNA_SAD"/>
    <property type="match status" value="1"/>
</dbReference>
<dbReference type="GO" id="GO:0006419">
    <property type="term" value="P:alanyl-tRNA aminoacylation"/>
    <property type="evidence" value="ECO:0007669"/>
    <property type="project" value="InterPro"/>
</dbReference>
<dbReference type="PANTHER" id="PTHR11777">
    <property type="entry name" value="ALANYL-TRNA SYNTHETASE"/>
    <property type="match status" value="1"/>
</dbReference>
<dbReference type="PROSITE" id="PS50860">
    <property type="entry name" value="AA_TRNA_LIGASE_II_ALA"/>
    <property type="match status" value="1"/>
</dbReference>
<dbReference type="SUPFAM" id="SSF55186">
    <property type="entry name" value="ThrRS/AlaRS common domain"/>
    <property type="match status" value="1"/>
</dbReference>
<dbReference type="Pfam" id="PF01411">
    <property type="entry name" value="tRNA-synt_2c"/>
    <property type="match status" value="1"/>
</dbReference>
<evidence type="ECO:0000256" key="1">
    <source>
        <dbReference type="ARBA" id="ARBA00008226"/>
    </source>
</evidence>
<organism evidence="11 12">
    <name type="scientific">Candidatus Nomurabacteria bacterium CG10_big_fil_rev_8_21_14_0_10_03_31_7</name>
    <dbReference type="NCBI Taxonomy" id="1974730"/>
    <lineage>
        <taxon>Bacteria</taxon>
        <taxon>Candidatus Nomuraibacteriota</taxon>
    </lineage>
</organism>
<dbReference type="InterPro" id="IPR050058">
    <property type="entry name" value="Ala-tRNA_ligase"/>
</dbReference>
<dbReference type="SMART" id="SM00863">
    <property type="entry name" value="tRNA_SAD"/>
    <property type="match status" value="1"/>
</dbReference>
<dbReference type="EMBL" id="PFCP01000005">
    <property type="protein sequence ID" value="PIR69142.1"/>
    <property type="molecule type" value="Genomic_DNA"/>
</dbReference>
<keyword evidence="8" id="KW-0648">Protein biosynthesis</keyword>
<name>A0A2J0JJA5_9BACT</name>
<evidence type="ECO:0000256" key="2">
    <source>
        <dbReference type="ARBA" id="ARBA00013168"/>
    </source>
</evidence>
<evidence type="ECO:0000256" key="3">
    <source>
        <dbReference type="ARBA" id="ARBA00022555"/>
    </source>
</evidence>
<dbReference type="GO" id="GO:0000049">
    <property type="term" value="F:tRNA binding"/>
    <property type="evidence" value="ECO:0007669"/>
    <property type="project" value="UniProtKB-KW"/>
</dbReference>
<evidence type="ECO:0000256" key="8">
    <source>
        <dbReference type="ARBA" id="ARBA00022917"/>
    </source>
</evidence>
<dbReference type="Proteomes" id="UP000228613">
    <property type="component" value="Unassembled WGS sequence"/>
</dbReference>
<dbReference type="AlphaFoldDB" id="A0A2J0JJA5"/>
<feature type="non-terminal residue" evidence="11">
    <location>
        <position position="1"/>
    </location>
</feature>
<reference evidence="12" key="1">
    <citation type="submission" date="2017-09" db="EMBL/GenBank/DDBJ databases">
        <title>Depth-based differentiation of microbial function through sediment-hosted aquifers and enrichment of novel symbionts in the deep terrestrial subsurface.</title>
        <authorList>
            <person name="Probst A.J."/>
            <person name="Ladd B."/>
            <person name="Jarett J.K."/>
            <person name="Geller-Mcgrath D.E."/>
            <person name="Sieber C.M.K."/>
            <person name="Emerson J.B."/>
            <person name="Anantharaman K."/>
            <person name="Thomas B.C."/>
            <person name="Malmstrom R."/>
            <person name="Stieglmeier M."/>
            <person name="Klingl A."/>
            <person name="Woyke T."/>
            <person name="Ryan C.M."/>
            <person name="Banfield J.F."/>
        </authorList>
    </citation>
    <scope>NUCLEOTIDE SEQUENCE [LARGE SCALE GENOMIC DNA]</scope>
</reference>
<dbReference type="InterPro" id="IPR018164">
    <property type="entry name" value="Ala-tRNA-synth_IIc_N"/>
</dbReference>
<keyword evidence="9" id="KW-0030">Aminoacyl-tRNA synthetase</keyword>
<keyword evidence="7" id="KW-0694">RNA-binding</keyword>
<dbReference type="InterPro" id="IPR018165">
    <property type="entry name" value="Ala-tRNA-synth_IIc_core"/>
</dbReference>
<gene>
    <name evidence="11" type="ORF">COU48_00135</name>
</gene>
<evidence type="ECO:0000313" key="11">
    <source>
        <dbReference type="EMBL" id="PIR69142.1"/>
    </source>
</evidence>
<sequence>VVDHLKAALFIISDGILPSNTNRGYVLRRLIRRAVRFSNELLKNIINKNIEKYKNIYVLNGEEEIEKEESKFRETLERGLKEFEKGIDPFILATTYGFPIELTLELAKEKDKKIDLEDFNKKMIEHQKLSQTASIGMFKGGLLNHNEKTIRLHTAHHLLLAGLQYVVGKEVKQKGSNITEERLRIDFICDHKLTDEEKKKVEDFVNNKIKDSLKVIHYEMPLIEAEKLGAEMEFGAKYPEIVSVYFIEDKEGNQISKEFCGGPHVKNTVELGEFKILKEEAVSAGVRRIKAILL</sequence>
<accession>A0A2J0JJA5</accession>
<dbReference type="EC" id="6.1.1.7" evidence="2"/>
<feature type="domain" description="Alanyl-transfer RNA synthetases family profile" evidence="10">
    <location>
        <begin position="1"/>
        <end position="294"/>
    </location>
</feature>
<evidence type="ECO:0000256" key="5">
    <source>
        <dbReference type="ARBA" id="ARBA00022741"/>
    </source>
</evidence>
<comment type="caution">
    <text evidence="11">The sequence shown here is derived from an EMBL/GenBank/DDBJ whole genome shotgun (WGS) entry which is preliminary data.</text>
</comment>
<keyword evidence="5" id="KW-0547">Nucleotide-binding</keyword>
<keyword evidence="3" id="KW-0820">tRNA-binding</keyword>
<dbReference type="InterPro" id="IPR018162">
    <property type="entry name" value="Ala-tRNA-ligase_IIc_anticod-bd"/>
</dbReference>
<evidence type="ECO:0000313" key="12">
    <source>
        <dbReference type="Proteomes" id="UP000228613"/>
    </source>
</evidence>
<evidence type="ECO:0000259" key="10">
    <source>
        <dbReference type="PROSITE" id="PS50860"/>
    </source>
</evidence>
<evidence type="ECO:0000256" key="7">
    <source>
        <dbReference type="ARBA" id="ARBA00022884"/>
    </source>
</evidence>
<dbReference type="Gene3D" id="3.30.54.20">
    <property type="match status" value="1"/>
</dbReference>